<dbReference type="PANTHER" id="PTHR12509:SF9">
    <property type="entry name" value="SPERM FLAGELLAR PROTEIN 1 ISOFORM X1"/>
    <property type="match status" value="1"/>
</dbReference>
<evidence type="ECO:0000313" key="5">
    <source>
        <dbReference type="Proteomes" id="UP000828390"/>
    </source>
</evidence>
<evidence type="ECO:0000256" key="1">
    <source>
        <dbReference type="SAM" id="Coils"/>
    </source>
</evidence>
<dbReference type="Gene3D" id="1.10.418.10">
    <property type="entry name" value="Calponin-like domain"/>
    <property type="match status" value="1"/>
</dbReference>
<evidence type="ECO:0000259" key="3">
    <source>
        <dbReference type="PROSITE" id="PS50021"/>
    </source>
</evidence>
<dbReference type="GO" id="GO:0051493">
    <property type="term" value="P:regulation of cytoskeleton organization"/>
    <property type="evidence" value="ECO:0007669"/>
    <property type="project" value="TreeGrafter"/>
</dbReference>
<dbReference type="SUPFAM" id="SSF47576">
    <property type="entry name" value="Calponin-homology domain, CH-domain"/>
    <property type="match status" value="1"/>
</dbReference>
<evidence type="ECO:0000313" key="4">
    <source>
        <dbReference type="EMBL" id="KAH3789920.1"/>
    </source>
</evidence>
<dbReference type="InterPro" id="IPR036872">
    <property type="entry name" value="CH_dom_sf"/>
</dbReference>
<dbReference type="InterPro" id="IPR052111">
    <property type="entry name" value="Spermatogenesis_Ciliary_MAP"/>
</dbReference>
<protein>
    <recommendedName>
        <fullName evidence="3">Calponin-homology (CH) domain-containing protein</fullName>
    </recommendedName>
</protein>
<sequence>METITARKDLNGMTKVDMEEYFDDVEVESLYSWIDRIPLSRPKKNISKDFSDAVLCAEVIKHYFPRMVETHNYTPAASTKQKLENWYLLNRRVLRRLELDLSDDVLRALANGKPKVIERVLMLLRLQIDKMLEKTVFHVPDTPPGIKSPRGPDSSSRSLSPNRLTKSEGAAPSPRKYQKGEIPHGHPDRTLEALAFDYPFTHFAERSYFADKPLPLVPKPFLPAVDNVPRILFEEKEMECQAKQETIQILEAKIRRLNHLLHLKDVRIDDLHNTLQQTVGFGYSSYRKT</sequence>
<reference evidence="4" key="1">
    <citation type="journal article" date="2019" name="bioRxiv">
        <title>The Genome of the Zebra Mussel, Dreissena polymorpha: A Resource for Invasive Species Research.</title>
        <authorList>
            <person name="McCartney M.A."/>
            <person name="Auch B."/>
            <person name="Kono T."/>
            <person name="Mallez S."/>
            <person name="Zhang Y."/>
            <person name="Obille A."/>
            <person name="Becker A."/>
            <person name="Abrahante J.E."/>
            <person name="Garbe J."/>
            <person name="Badalamenti J.P."/>
            <person name="Herman A."/>
            <person name="Mangelson H."/>
            <person name="Liachko I."/>
            <person name="Sullivan S."/>
            <person name="Sone E.D."/>
            <person name="Koren S."/>
            <person name="Silverstein K.A.T."/>
            <person name="Beckman K.B."/>
            <person name="Gohl D.M."/>
        </authorList>
    </citation>
    <scope>NUCLEOTIDE SEQUENCE</scope>
    <source>
        <strain evidence="4">Duluth1</strain>
        <tissue evidence="4">Whole animal</tissue>
    </source>
</reference>
<dbReference type="PROSITE" id="PS50021">
    <property type="entry name" value="CH"/>
    <property type="match status" value="1"/>
</dbReference>
<dbReference type="Proteomes" id="UP000828390">
    <property type="component" value="Unassembled WGS sequence"/>
</dbReference>
<dbReference type="AlphaFoldDB" id="A0A9D4IWX8"/>
<feature type="domain" description="Calponin-homology (CH)" evidence="3">
    <location>
        <begin position="24"/>
        <end position="129"/>
    </location>
</feature>
<proteinExistence type="predicted"/>
<dbReference type="FunFam" id="1.10.418.10:FF:000059">
    <property type="entry name" value="RIKEN cDNA 6430531B16 gene"/>
    <property type="match status" value="1"/>
</dbReference>
<name>A0A9D4IWX8_DREPO</name>
<feature type="region of interest" description="Disordered" evidence="2">
    <location>
        <begin position="139"/>
        <end position="186"/>
    </location>
</feature>
<gene>
    <name evidence="4" type="ORF">DPMN_168112</name>
</gene>
<dbReference type="InterPro" id="IPR001715">
    <property type="entry name" value="CH_dom"/>
</dbReference>
<dbReference type="EMBL" id="JAIWYP010000008">
    <property type="protein sequence ID" value="KAH3789920.1"/>
    <property type="molecule type" value="Genomic_DNA"/>
</dbReference>
<evidence type="ECO:0000256" key="2">
    <source>
        <dbReference type="SAM" id="MobiDB-lite"/>
    </source>
</evidence>
<dbReference type="PANTHER" id="PTHR12509">
    <property type="entry name" value="SPERMATOGENESIS-ASSOCIATED 4-RELATED"/>
    <property type="match status" value="1"/>
</dbReference>
<dbReference type="GO" id="GO:0005930">
    <property type="term" value="C:axoneme"/>
    <property type="evidence" value="ECO:0007669"/>
    <property type="project" value="TreeGrafter"/>
</dbReference>
<reference evidence="4" key="2">
    <citation type="submission" date="2020-11" db="EMBL/GenBank/DDBJ databases">
        <authorList>
            <person name="McCartney M.A."/>
            <person name="Auch B."/>
            <person name="Kono T."/>
            <person name="Mallez S."/>
            <person name="Becker A."/>
            <person name="Gohl D.M."/>
            <person name="Silverstein K.A.T."/>
            <person name="Koren S."/>
            <person name="Bechman K.B."/>
            <person name="Herman A."/>
            <person name="Abrahante J.E."/>
            <person name="Garbe J."/>
        </authorList>
    </citation>
    <scope>NUCLEOTIDE SEQUENCE</scope>
    <source>
        <strain evidence="4">Duluth1</strain>
        <tissue evidence="4">Whole animal</tissue>
    </source>
</reference>
<dbReference type="Pfam" id="PF06294">
    <property type="entry name" value="CH_2"/>
    <property type="match status" value="1"/>
</dbReference>
<keyword evidence="5" id="KW-1185">Reference proteome</keyword>
<feature type="coiled-coil region" evidence="1">
    <location>
        <begin position="233"/>
        <end position="260"/>
    </location>
</feature>
<comment type="caution">
    <text evidence="4">The sequence shown here is derived from an EMBL/GenBank/DDBJ whole genome shotgun (WGS) entry which is preliminary data.</text>
</comment>
<dbReference type="GO" id="GO:0008017">
    <property type="term" value="F:microtubule binding"/>
    <property type="evidence" value="ECO:0007669"/>
    <property type="project" value="TreeGrafter"/>
</dbReference>
<dbReference type="InterPro" id="IPR010441">
    <property type="entry name" value="CH_2"/>
</dbReference>
<accession>A0A9D4IWX8</accession>
<organism evidence="4 5">
    <name type="scientific">Dreissena polymorpha</name>
    <name type="common">Zebra mussel</name>
    <name type="synonym">Mytilus polymorpha</name>
    <dbReference type="NCBI Taxonomy" id="45954"/>
    <lineage>
        <taxon>Eukaryota</taxon>
        <taxon>Metazoa</taxon>
        <taxon>Spiralia</taxon>
        <taxon>Lophotrochozoa</taxon>
        <taxon>Mollusca</taxon>
        <taxon>Bivalvia</taxon>
        <taxon>Autobranchia</taxon>
        <taxon>Heteroconchia</taxon>
        <taxon>Euheterodonta</taxon>
        <taxon>Imparidentia</taxon>
        <taxon>Neoheterodontei</taxon>
        <taxon>Myida</taxon>
        <taxon>Dreissenoidea</taxon>
        <taxon>Dreissenidae</taxon>
        <taxon>Dreissena</taxon>
    </lineage>
</organism>
<keyword evidence="1" id="KW-0175">Coiled coil</keyword>
<feature type="compositionally biased region" description="Polar residues" evidence="2">
    <location>
        <begin position="153"/>
        <end position="164"/>
    </location>
</feature>